<evidence type="ECO:0000256" key="1">
    <source>
        <dbReference type="SAM" id="Phobius"/>
    </source>
</evidence>
<accession>A0ABU9BP61</accession>
<protein>
    <submittedName>
        <fullName evidence="2">SRPBCC domain-containing protein</fullName>
    </submittedName>
</protein>
<keyword evidence="1" id="KW-0472">Membrane</keyword>
<dbReference type="RefSeq" id="WP_341424695.1">
    <property type="nucleotide sequence ID" value="NZ_JBBUTG010000003.1"/>
</dbReference>
<sequence>MSERPASPASDAQRRYQRLRQLWPVAAGALTGVALRLGFSGRGGEAYTPMMASFLFLVPTLVGATAAYFDERNGPGRPSTQFVLGALANLAFVAGTLAVMIEGLICAILIVPLFMLVGGLGALLMGWVYRRFRRPDRTLYTLAALPLLLGAFEQHVPLPVEVHSEERSRIVQATPERVWQQLENAREIQPDEVEHAWMYRIGVPLPEAGLTEQTADGPVRHVTMARGIHFDQVATLWRPQEHVRWTYRFAADSFPPHALDDHVRIGGHYFDLIDTDYQLTPRPDGSTELQIRMRYRVSTMFNWYALPIARWLISNFEEVILGFYAHRAEATG</sequence>
<name>A0ABU9BP61_9BURK</name>
<dbReference type="Proteomes" id="UP001371218">
    <property type="component" value="Unassembled WGS sequence"/>
</dbReference>
<gene>
    <name evidence="2" type="ORF">AACH06_05780</name>
</gene>
<comment type="caution">
    <text evidence="2">The sequence shown here is derived from an EMBL/GenBank/DDBJ whole genome shotgun (WGS) entry which is preliminary data.</text>
</comment>
<evidence type="ECO:0000313" key="2">
    <source>
        <dbReference type="EMBL" id="MEK8030328.1"/>
    </source>
</evidence>
<evidence type="ECO:0000313" key="3">
    <source>
        <dbReference type="Proteomes" id="UP001371218"/>
    </source>
</evidence>
<feature type="transmembrane region" description="Helical" evidence="1">
    <location>
        <begin position="82"/>
        <end position="101"/>
    </location>
</feature>
<proteinExistence type="predicted"/>
<keyword evidence="1" id="KW-0812">Transmembrane</keyword>
<organism evidence="2 3">
    <name type="scientific">Ideonella lacteola</name>
    <dbReference type="NCBI Taxonomy" id="2984193"/>
    <lineage>
        <taxon>Bacteria</taxon>
        <taxon>Pseudomonadati</taxon>
        <taxon>Pseudomonadota</taxon>
        <taxon>Betaproteobacteria</taxon>
        <taxon>Burkholderiales</taxon>
        <taxon>Sphaerotilaceae</taxon>
        <taxon>Ideonella</taxon>
    </lineage>
</organism>
<keyword evidence="1" id="KW-1133">Transmembrane helix</keyword>
<reference evidence="2 3" key="1">
    <citation type="submission" date="2024-04" db="EMBL/GenBank/DDBJ databases">
        <title>Novel species of the genus Ideonella isolated from streams.</title>
        <authorList>
            <person name="Lu H."/>
        </authorList>
    </citation>
    <scope>NUCLEOTIDE SEQUENCE [LARGE SCALE GENOMIC DNA]</scope>
    <source>
        <strain evidence="2 3">DXS29W</strain>
    </source>
</reference>
<feature type="transmembrane region" description="Helical" evidence="1">
    <location>
        <begin position="21"/>
        <end position="39"/>
    </location>
</feature>
<feature type="transmembrane region" description="Helical" evidence="1">
    <location>
        <begin position="107"/>
        <end position="129"/>
    </location>
</feature>
<dbReference type="EMBL" id="JBBUTG010000003">
    <property type="protein sequence ID" value="MEK8030328.1"/>
    <property type="molecule type" value="Genomic_DNA"/>
</dbReference>
<keyword evidence="3" id="KW-1185">Reference proteome</keyword>
<feature type="transmembrane region" description="Helical" evidence="1">
    <location>
        <begin position="51"/>
        <end position="70"/>
    </location>
</feature>
<dbReference type="SUPFAM" id="SSF55961">
    <property type="entry name" value="Bet v1-like"/>
    <property type="match status" value="1"/>
</dbReference>